<feature type="transmembrane region" description="Helical" evidence="6">
    <location>
        <begin position="7"/>
        <end position="27"/>
    </location>
</feature>
<feature type="transmembrane region" description="Helical" evidence="6">
    <location>
        <begin position="33"/>
        <end position="57"/>
    </location>
</feature>
<evidence type="ECO:0000256" key="3">
    <source>
        <dbReference type="ARBA" id="ARBA00022692"/>
    </source>
</evidence>
<comment type="caution">
    <text evidence="7">The sequence shown here is derived from an EMBL/GenBank/DDBJ whole genome shotgun (WGS) entry which is preliminary data.</text>
</comment>
<reference evidence="7" key="1">
    <citation type="submission" date="2021-02" db="EMBL/GenBank/DDBJ databases">
        <authorList>
            <person name="Nowell W R."/>
        </authorList>
    </citation>
    <scope>NUCLEOTIDE SEQUENCE</scope>
</reference>
<dbReference type="PANTHER" id="PTHR21659:SF42">
    <property type="entry name" value="UPF0057 MEMBRANE PROTEIN ZK632.10-RELATED"/>
    <property type="match status" value="1"/>
</dbReference>
<dbReference type="PANTHER" id="PTHR21659">
    <property type="entry name" value="HYDROPHOBIC PROTEIN RCI2 LOW TEMPERATURE AND SALT RESPONSIVE PROTEIN LTI6 -RELATED"/>
    <property type="match status" value="1"/>
</dbReference>
<comment type="similarity">
    <text evidence="2">Belongs to the UPF0057 (PMP3) family.</text>
</comment>
<dbReference type="Pfam" id="PF01679">
    <property type="entry name" value="Pmp3"/>
    <property type="match status" value="1"/>
</dbReference>
<sequence length="105" mass="11637">MNKDHINYILLSILAVLFPPAATFIIVGCTTHFWINLVLTLLGWIPGVIHALWLIWVDHVTLFLIVKIPSGPVRCSSCASTKCDQPSSPCKICITFIELISNTFA</sequence>
<evidence type="ECO:0000313" key="7">
    <source>
        <dbReference type="EMBL" id="CAF0834540.1"/>
    </source>
</evidence>
<name>A0A813VA17_9BILA</name>
<dbReference type="InterPro" id="IPR000612">
    <property type="entry name" value="PMP3"/>
</dbReference>
<gene>
    <name evidence="7" type="ORF">PYM288_LOCUS6254</name>
</gene>
<accession>A0A813VA17</accession>
<dbReference type="PROSITE" id="PS51257">
    <property type="entry name" value="PROKAR_LIPOPROTEIN"/>
    <property type="match status" value="1"/>
</dbReference>
<keyword evidence="4 6" id="KW-1133">Transmembrane helix</keyword>
<evidence type="ECO:0000256" key="5">
    <source>
        <dbReference type="ARBA" id="ARBA00023136"/>
    </source>
</evidence>
<dbReference type="EMBL" id="CAJNOH010000069">
    <property type="protein sequence ID" value="CAF0834540.1"/>
    <property type="molecule type" value="Genomic_DNA"/>
</dbReference>
<organism evidence="7 8">
    <name type="scientific">Rotaria sordida</name>
    <dbReference type="NCBI Taxonomy" id="392033"/>
    <lineage>
        <taxon>Eukaryota</taxon>
        <taxon>Metazoa</taxon>
        <taxon>Spiralia</taxon>
        <taxon>Gnathifera</taxon>
        <taxon>Rotifera</taxon>
        <taxon>Eurotatoria</taxon>
        <taxon>Bdelloidea</taxon>
        <taxon>Philodinida</taxon>
        <taxon>Philodinidae</taxon>
        <taxon>Rotaria</taxon>
    </lineage>
</organism>
<keyword evidence="5 6" id="KW-0472">Membrane</keyword>
<dbReference type="AlphaFoldDB" id="A0A813VA17"/>
<evidence type="ECO:0000256" key="2">
    <source>
        <dbReference type="ARBA" id="ARBA00009530"/>
    </source>
</evidence>
<evidence type="ECO:0000313" key="8">
    <source>
        <dbReference type="Proteomes" id="UP000663854"/>
    </source>
</evidence>
<dbReference type="GO" id="GO:0016020">
    <property type="term" value="C:membrane"/>
    <property type="evidence" value="ECO:0007669"/>
    <property type="project" value="UniProtKB-SubCell"/>
</dbReference>
<proteinExistence type="inferred from homology"/>
<protein>
    <submittedName>
        <fullName evidence="7">Uncharacterized protein</fullName>
    </submittedName>
</protein>
<evidence type="ECO:0000256" key="1">
    <source>
        <dbReference type="ARBA" id="ARBA00004370"/>
    </source>
</evidence>
<evidence type="ECO:0000256" key="6">
    <source>
        <dbReference type="SAM" id="Phobius"/>
    </source>
</evidence>
<dbReference type="Proteomes" id="UP000663854">
    <property type="component" value="Unassembled WGS sequence"/>
</dbReference>
<evidence type="ECO:0000256" key="4">
    <source>
        <dbReference type="ARBA" id="ARBA00022989"/>
    </source>
</evidence>
<keyword evidence="3 6" id="KW-0812">Transmembrane</keyword>
<comment type="subcellular location">
    <subcellularLocation>
        <location evidence="1">Membrane</location>
    </subcellularLocation>
</comment>